<evidence type="ECO:0000256" key="2">
    <source>
        <dbReference type="SAM" id="MobiDB-lite"/>
    </source>
</evidence>
<dbReference type="InterPro" id="IPR011990">
    <property type="entry name" value="TPR-like_helical_dom_sf"/>
</dbReference>
<organism evidence="4 5">
    <name type="scientific">Streptomyces mordarskii</name>
    <dbReference type="NCBI Taxonomy" id="1226758"/>
    <lineage>
        <taxon>Bacteria</taxon>
        <taxon>Bacillati</taxon>
        <taxon>Actinomycetota</taxon>
        <taxon>Actinomycetes</taxon>
        <taxon>Kitasatosporales</taxon>
        <taxon>Streptomycetaceae</taxon>
        <taxon>Streptomyces</taxon>
    </lineage>
</organism>
<evidence type="ECO:0000313" key="4">
    <source>
        <dbReference type="EMBL" id="GAA0508060.1"/>
    </source>
</evidence>
<dbReference type="PANTHER" id="PTHR46797:SF1">
    <property type="entry name" value="METHYLPHOSPHONATE SYNTHASE"/>
    <property type="match status" value="1"/>
</dbReference>
<dbReference type="Gene3D" id="1.10.260.40">
    <property type="entry name" value="lambda repressor-like DNA-binding domains"/>
    <property type="match status" value="1"/>
</dbReference>
<dbReference type="PROSITE" id="PS50943">
    <property type="entry name" value="HTH_CROC1"/>
    <property type="match status" value="1"/>
</dbReference>
<dbReference type="InterPro" id="IPR010982">
    <property type="entry name" value="Lambda_DNA-bd_dom_sf"/>
</dbReference>
<dbReference type="SMART" id="SM00530">
    <property type="entry name" value="HTH_XRE"/>
    <property type="match status" value="1"/>
</dbReference>
<dbReference type="Proteomes" id="UP001501576">
    <property type="component" value="Unassembled WGS sequence"/>
</dbReference>
<dbReference type="PANTHER" id="PTHR46797">
    <property type="entry name" value="HTH-TYPE TRANSCRIPTIONAL REGULATOR"/>
    <property type="match status" value="1"/>
</dbReference>
<feature type="region of interest" description="Disordered" evidence="2">
    <location>
        <begin position="1"/>
        <end position="22"/>
    </location>
</feature>
<sequence length="415" mass="45926">MGTVPSVEARTEFTMPQSNEEHTGARIADYRKLRQLTQTALAQRSFLSRGTIAKVERGLAPATPSVVAAVARVLQVDVAELNGQPYTSELRQDHLDRLISPLSEALDMYDLGPDPHITPRPIDQVESDVRALCAGASATEYKDIGSKLPGLLGELTTMASLLSPGENYRRAASSLSWCYWVAYEFAYRVGYHDLATIALERMGWMAEQAQDPLLLAIRLNKRSSMLLRRGNNQMSLQVVTRGHRLIGQVEQPESVEALAVTGSLHLASAIAAAQAKDADAVTGYMGLAREMAKKIGRDVPDVYWSSFGLTNVQHFDVATSVELGELGEAVKLSKKLHFPETHPRMRVGRYYIEMARAYAQMGKTEPAERFLVRARKVAPQQARYHPLVRETIGVLVRRQRRSPESLSSLAAWVGM</sequence>
<evidence type="ECO:0000313" key="5">
    <source>
        <dbReference type="Proteomes" id="UP001501576"/>
    </source>
</evidence>
<dbReference type="Pfam" id="PF13560">
    <property type="entry name" value="HTH_31"/>
    <property type="match status" value="1"/>
</dbReference>
<protein>
    <recommendedName>
        <fullName evidence="3">HTH cro/C1-type domain-containing protein</fullName>
    </recommendedName>
</protein>
<proteinExistence type="predicted"/>
<keyword evidence="5" id="KW-1185">Reference proteome</keyword>
<accession>A0ABP3LW13</accession>
<dbReference type="EMBL" id="BAAABZ010000002">
    <property type="protein sequence ID" value="GAA0508060.1"/>
    <property type="molecule type" value="Genomic_DNA"/>
</dbReference>
<comment type="caution">
    <text evidence="4">The sequence shown here is derived from an EMBL/GenBank/DDBJ whole genome shotgun (WGS) entry which is preliminary data.</text>
</comment>
<reference evidence="5" key="1">
    <citation type="journal article" date="2019" name="Int. J. Syst. Evol. Microbiol.">
        <title>The Global Catalogue of Microorganisms (GCM) 10K type strain sequencing project: providing services to taxonomists for standard genome sequencing and annotation.</title>
        <authorList>
            <consortium name="The Broad Institute Genomics Platform"/>
            <consortium name="The Broad Institute Genome Sequencing Center for Infectious Disease"/>
            <person name="Wu L."/>
            <person name="Ma J."/>
        </authorList>
    </citation>
    <scope>NUCLEOTIDE SEQUENCE [LARGE SCALE GENOMIC DNA]</scope>
    <source>
        <strain evidence="5">JCM 5052</strain>
    </source>
</reference>
<evidence type="ECO:0000259" key="3">
    <source>
        <dbReference type="PROSITE" id="PS50943"/>
    </source>
</evidence>
<dbReference type="InterPro" id="IPR001387">
    <property type="entry name" value="Cro/C1-type_HTH"/>
</dbReference>
<evidence type="ECO:0000256" key="1">
    <source>
        <dbReference type="ARBA" id="ARBA00023125"/>
    </source>
</evidence>
<dbReference type="InterPro" id="IPR050807">
    <property type="entry name" value="TransReg_Diox_bact_type"/>
</dbReference>
<dbReference type="Gene3D" id="1.25.40.10">
    <property type="entry name" value="Tetratricopeptide repeat domain"/>
    <property type="match status" value="1"/>
</dbReference>
<keyword evidence="1" id="KW-0238">DNA-binding</keyword>
<gene>
    <name evidence="4" type="ORF">GCM10010390_08730</name>
</gene>
<dbReference type="CDD" id="cd00093">
    <property type="entry name" value="HTH_XRE"/>
    <property type="match status" value="1"/>
</dbReference>
<feature type="domain" description="HTH cro/C1-type" evidence="3">
    <location>
        <begin position="27"/>
        <end position="81"/>
    </location>
</feature>
<dbReference type="SUPFAM" id="SSF47413">
    <property type="entry name" value="lambda repressor-like DNA-binding domains"/>
    <property type="match status" value="1"/>
</dbReference>
<name>A0ABP3LW13_9ACTN</name>